<feature type="transmembrane region" description="Helical" evidence="1">
    <location>
        <begin position="69"/>
        <end position="93"/>
    </location>
</feature>
<protein>
    <submittedName>
        <fullName evidence="2">Uncharacterized protein</fullName>
    </submittedName>
</protein>
<sequence length="205" mass="23679">MEDYELQKIWRFVDTNLKHKSEQELNLLLTSKTRHTINKFLVLLGISLLTCIGLLVFLAVATYSRKGDLIYLINNAVIGLITIVSLVSGLRYWDLLHNNKYNQPLSEWLGNRINLISNKLTGKNSYIWYLLVPLMNITIGLSIHVLYAQKTMIEVLNTEESVYGLIFGTTIGSLVSFYGINKLRRYQLKNLMFLKDLHRRLTSVQ</sequence>
<gene>
    <name evidence="2" type="ORF">M9189_04160</name>
</gene>
<dbReference type="Proteomes" id="UP001056426">
    <property type="component" value="Chromosome"/>
</dbReference>
<feature type="transmembrane region" description="Helical" evidence="1">
    <location>
        <begin position="161"/>
        <end position="180"/>
    </location>
</feature>
<evidence type="ECO:0000313" key="2">
    <source>
        <dbReference type="EMBL" id="URW80543.1"/>
    </source>
</evidence>
<feature type="transmembrane region" description="Helical" evidence="1">
    <location>
        <begin position="40"/>
        <end position="63"/>
    </location>
</feature>
<reference evidence="2" key="1">
    <citation type="submission" date="2022-05" db="EMBL/GenBank/DDBJ databases">
        <authorList>
            <person name="Sun X."/>
        </authorList>
    </citation>
    <scope>NUCLEOTIDE SEQUENCE</scope>
    <source>
        <strain evidence="2">Ai-910</strain>
    </source>
</reference>
<keyword evidence="1" id="KW-1133">Transmembrane helix</keyword>
<accession>A0A9J6ZS63</accession>
<keyword evidence="1" id="KW-0812">Transmembrane</keyword>
<keyword evidence="1" id="KW-0472">Membrane</keyword>
<feature type="transmembrane region" description="Helical" evidence="1">
    <location>
        <begin position="126"/>
        <end position="149"/>
    </location>
</feature>
<reference evidence="2" key="2">
    <citation type="submission" date="2022-06" db="EMBL/GenBank/DDBJ databases">
        <title>Xiashengella guii gen. nov. sp. nov., a bacterium isolated form anaerobic digestion tank.</title>
        <authorList>
            <person name="Huang H."/>
        </authorList>
    </citation>
    <scope>NUCLEOTIDE SEQUENCE</scope>
    <source>
        <strain evidence="2">Ai-910</strain>
    </source>
</reference>
<proteinExistence type="predicted"/>
<name>A0A9J6ZS63_9BACT</name>
<dbReference type="AlphaFoldDB" id="A0A9J6ZS63"/>
<organism evidence="2 3">
    <name type="scientific">Xiashengella succiniciproducens</name>
    <dbReference type="NCBI Taxonomy" id="2949635"/>
    <lineage>
        <taxon>Bacteria</taxon>
        <taxon>Pseudomonadati</taxon>
        <taxon>Bacteroidota</taxon>
        <taxon>Bacteroidia</taxon>
        <taxon>Marinilabiliales</taxon>
        <taxon>Marinilabiliaceae</taxon>
        <taxon>Xiashengella</taxon>
    </lineage>
</organism>
<evidence type="ECO:0000313" key="3">
    <source>
        <dbReference type="Proteomes" id="UP001056426"/>
    </source>
</evidence>
<dbReference type="RefSeq" id="WP_250724846.1">
    <property type="nucleotide sequence ID" value="NZ_CP098400.1"/>
</dbReference>
<evidence type="ECO:0000256" key="1">
    <source>
        <dbReference type="SAM" id="Phobius"/>
    </source>
</evidence>
<keyword evidence="3" id="KW-1185">Reference proteome</keyword>
<dbReference type="EMBL" id="CP098400">
    <property type="protein sequence ID" value="URW80543.1"/>
    <property type="molecule type" value="Genomic_DNA"/>
</dbReference>
<dbReference type="KEGG" id="alkq:M9189_04160"/>